<sequence length="578" mass="63520">MTFKLRTKLVSISVLLLIVPALFIGILGYYTSKNSLDDLGATNLKNNVKMALNVIEVLNQEVKAGHLTLEEAQERAKIYLMGEKQADGTREISMNIDMGEHGYFTVIDEQGLTHLHPRLEGENVLELQDSSGAYFIQDFIRTAQEGGGFVYYDFGLPNAPDQIEPKVTYVELDPHWGWIVTAGTYMIDFNSEANTIFYALLWTLLVALVIGLIVIYFFSRHLSQPILNIVEYVQQIAKGHLDLEILQIKNKDEVGTLADNINHMTTHLREIITRVTDVAQQVATTSEQLSASSEETSKATEQITDSIQQVASGQEHQLNVTKELETVVHNMKGEVVQMTHHIQEVTHSASDTTQIAEDGLEVVERSVQQMQHINNTSAKMEAVSQELNEKAAEIEKVITLITDISEQTNLLALNAAIEAARAGEHGRGFAVVAEEVRKLAEQSTQAANQVSALIKEIQEETSKTTQVMNEGNAVVQEGTNLVNQAGEAFSRIAGSVKGVSDQLKAVNAAIQQITKATDHLLQSAQQTAQITEQSTGHSQNVAASAEEQNASMEEISAAASTLAKMAEDLQQLVSRFKV</sequence>
<keyword evidence="14" id="KW-1185">Reference proteome</keyword>
<evidence type="ECO:0000256" key="7">
    <source>
        <dbReference type="ARBA" id="ARBA00029447"/>
    </source>
</evidence>
<keyword evidence="5 10" id="KW-0472">Membrane</keyword>
<comment type="caution">
    <text evidence="13">The sequence shown here is derived from an EMBL/GenBank/DDBJ whole genome shotgun (WGS) entry which is preliminary data.</text>
</comment>
<dbReference type="Pfam" id="PF17200">
    <property type="entry name" value="sCache_2"/>
    <property type="match status" value="1"/>
</dbReference>
<evidence type="ECO:0000259" key="11">
    <source>
        <dbReference type="PROSITE" id="PS50111"/>
    </source>
</evidence>
<dbReference type="EMBL" id="JAUSUQ010000028">
    <property type="protein sequence ID" value="MDQ0341020.1"/>
    <property type="molecule type" value="Genomic_DNA"/>
</dbReference>
<dbReference type="PANTHER" id="PTHR32089">
    <property type="entry name" value="METHYL-ACCEPTING CHEMOTAXIS PROTEIN MCPB"/>
    <property type="match status" value="1"/>
</dbReference>
<dbReference type="Proteomes" id="UP001232445">
    <property type="component" value="Unassembled WGS sequence"/>
</dbReference>
<keyword evidence="2" id="KW-1003">Cell membrane</keyword>
<dbReference type="SMART" id="SM01049">
    <property type="entry name" value="Cache_2"/>
    <property type="match status" value="1"/>
</dbReference>
<reference evidence="13 14" key="1">
    <citation type="submission" date="2023-07" db="EMBL/GenBank/DDBJ databases">
        <title>Genomic Encyclopedia of Type Strains, Phase IV (KMG-IV): sequencing the most valuable type-strain genomes for metagenomic binning, comparative biology and taxonomic classification.</title>
        <authorList>
            <person name="Goeker M."/>
        </authorList>
    </citation>
    <scope>NUCLEOTIDE SEQUENCE [LARGE SCALE GENOMIC DNA]</scope>
    <source>
        <strain evidence="13 14">DSM 17740</strain>
    </source>
</reference>
<dbReference type="SUPFAM" id="SSF58104">
    <property type="entry name" value="Methyl-accepting chemotaxis protein (MCP) signaling domain"/>
    <property type="match status" value="1"/>
</dbReference>
<dbReference type="RefSeq" id="WP_307343622.1">
    <property type="nucleotide sequence ID" value="NZ_JAUSUQ010000028.1"/>
</dbReference>
<evidence type="ECO:0000256" key="4">
    <source>
        <dbReference type="ARBA" id="ARBA00022989"/>
    </source>
</evidence>
<dbReference type="InterPro" id="IPR033480">
    <property type="entry name" value="sCache_2"/>
</dbReference>
<evidence type="ECO:0000313" key="13">
    <source>
        <dbReference type="EMBL" id="MDQ0341020.1"/>
    </source>
</evidence>
<dbReference type="PROSITE" id="PS50111">
    <property type="entry name" value="CHEMOTAXIS_TRANSDUC_2"/>
    <property type="match status" value="1"/>
</dbReference>
<feature type="domain" description="Methyl-accepting transducer" evidence="11">
    <location>
        <begin position="292"/>
        <end position="542"/>
    </location>
</feature>
<dbReference type="Pfam" id="PF00672">
    <property type="entry name" value="HAMP"/>
    <property type="match status" value="1"/>
</dbReference>
<dbReference type="PROSITE" id="PS50885">
    <property type="entry name" value="HAMP"/>
    <property type="match status" value="1"/>
</dbReference>
<dbReference type="CDD" id="cd06225">
    <property type="entry name" value="HAMP"/>
    <property type="match status" value="1"/>
</dbReference>
<keyword evidence="4 10" id="KW-1133">Transmembrane helix</keyword>
<dbReference type="PANTHER" id="PTHR32089:SF112">
    <property type="entry name" value="LYSOZYME-LIKE PROTEIN-RELATED"/>
    <property type="match status" value="1"/>
</dbReference>
<proteinExistence type="inferred from homology"/>
<accession>A0ABU0CXZ6</accession>
<feature type="coiled-coil region" evidence="9">
    <location>
        <begin position="41"/>
        <end position="75"/>
    </location>
</feature>
<protein>
    <submittedName>
        <fullName evidence="13">Methyl-accepting chemotaxis protein</fullName>
    </submittedName>
</protein>
<organism evidence="13 14">
    <name type="scientific">Caldalkalibacillus uzonensis</name>
    <dbReference type="NCBI Taxonomy" id="353224"/>
    <lineage>
        <taxon>Bacteria</taxon>
        <taxon>Bacillati</taxon>
        <taxon>Bacillota</taxon>
        <taxon>Bacilli</taxon>
        <taxon>Bacillales</taxon>
        <taxon>Bacillaceae</taxon>
        <taxon>Caldalkalibacillus</taxon>
    </lineage>
</organism>
<evidence type="ECO:0000256" key="6">
    <source>
        <dbReference type="ARBA" id="ARBA00023224"/>
    </source>
</evidence>
<dbReference type="SMART" id="SM00304">
    <property type="entry name" value="HAMP"/>
    <property type="match status" value="2"/>
</dbReference>
<evidence type="ECO:0000256" key="5">
    <source>
        <dbReference type="ARBA" id="ARBA00023136"/>
    </source>
</evidence>
<keyword evidence="9" id="KW-0175">Coiled coil</keyword>
<dbReference type="InterPro" id="IPR004089">
    <property type="entry name" value="MCPsignal_dom"/>
</dbReference>
<name>A0ABU0CXZ6_9BACI</name>
<evidence type="ECO:0000313" key="14">
    <source>
        <dbReference type="Proteomes" id="UP001232445"/>
    </source>
</evidence>
<evidence type="ECO:0000256" key="1">
    <source>
        <dbReference type="ARBA" id="ARBA00004651"/>
    </source>
</evidence>
<gene>
    <name evidence="13" type="ORF">J2S00_003864</name>
</gene>
<dbReference type="SMART" id="SM00283">
    <property type="entry name" value="MA"/>
    <property type="match status" value="1"/>
</dbReference>
<keyword evidence="6 8" id="KW-0807">Transducer</keyword>
<comment type="similarity">
    <text evidence="7">Belongs to the methyl-accepting chemotaxis (MCP) protein family.</text>
</comment>
<dbReference type="InterPro" id="IPR003660">
    <property type="entry name" value="HAMP_dom"/>
</dbReference>
<dbReference type="CDD" id="cd18774">
    <property type="entry name" value="PDC2_HK_sensor"/>
    <property type="match status" value="1"/>
</dbReference>
<feature type="transmembrane region" description="Helical" evidence="10">
    <location>
        <begin position="12"/>
        <end position="30"/>
    </location>
</feature>
<feature type="transmembrane region" description="Helical" evidence="10">
    <location>
        <begin position="196"/>
        <end position="218"/>
    </location>
</feature>
<evidence type="ECO:0000256" key="10">
    <source>
        <dbReference type="SAM" id="Phobius"/>
    </source>
</evidence>
<evidence type="ECO:0000256" key="9">
    <source>
        <dbReference type="SAM" id="Coils"/>
    </source>
</evidence>
<dbReference type="Gene3D" id="3.30.450.20">
    <property type="entry name" value="PAS domain"/>
    <property type="match status" value="1"/>
</dbReference>
<evidence type="ECO:0000256" key="3">
    <source>
        <dbReference type="ARBA" id="ARBA00022692"/>
    </source>
</evidence>
<evidence type="ECO:0000256" key="8">
    <source>
        <dbReference type="PROSITE-ProRule" id="PRU00284"/>
    </source>
</evidence>
<dbReference type="Gene3D" id="1.10.287.950">
    <property type="entry name" value="Methyl-accepting chemotaxis protein"/>
    <property type="match status" value="1"/>
</dbReference>
<dbReference type="Pfam" id="PF00015">
    <property type="entry name" value="MCPsignal"/>
    <property type="match status" value="1"/>
</dbReference>
<feature type="domain" description="HAMP" evidence="12">
    <location>
        <begin position="220"/>
        <end position="273"/>
    </location>
</feature>
<evidence type="ECO:0000259" key="12">
    <source>
        <dbReference type="PROSITE" id="PS50885"/>
    </source>
</evidence>
<evidence type="ECO:0000256" key="2">
    <source>
        <dbReference type="ARBA" id="ARBA00022475"/>
    </source>
</evidence>
<keyword evidence="3 10" id="KW-0812">Transmembrane</keyword>
<comment type="subcellular location">
    <subcellularLocation>
        <location evidence="1">Cell membrane</location>
        <topology evidence="1">Multi-pass membrane protein</topology>
    </subcellularLocation>
</comment>
<dbReference type="CDD" id="cd11386">
    <property type="entry name" value="MCP_signal"/>
    <property type="match status" value="1"/>
</dbReference>